<feature type="transmembrane region" description="Helical" evidence="13">
    <location>
        <begin position="291"/>
        <end position="316"/>
    </location>
</feature>
<evidence type="ECO:0000256" key="11">
    <source>
        <dbReference type="ARBA" id="ARBA00023065"/>
    </source>
</evidence>
<evidence type="ECO:0000256" key="10">
    <source>
        <dbReference type="ARBA" id="ARBA00022989"/>
    </source>
</evidence>
<evidence type="ECO:0000256" key="4">
    <source>
        <dbReference type="ARBA" id="ARBA00022475"/>
    </source>
</evidence>
<evidence type="ECO:0000256" key="6">
    <source>
        <dbReference type="ARBA" id="ARBA00022538"/>
    </source>
</evidence>
<feature type="transmembrane region" description="Helical" evidence="13">
    <location>
        <begin position="206"/>
        <end position="229"/>
    </location>
</feature>
<evidence type="ECO:0000256" key="12">
    <source>
        <dbReference type="ARBA" id="ARBA00023136"/>
    </source>
</evidence>
<evidence type="ECO:0000256" key="9">
    <source>
        <dbReference type="ARBA" id="ARBA00022958"/>
    </source>
</evidence>
<dbReference type="PANTHER" id="PTHR30540:SF79">
    <property type="entry name" value="LOW AFFINITY POTASSIUM TRANSPORT SYSTEM PROTEIN KUP"/>
    <property type="match status" value="1"/>
</dbReference>
<keyword evidence="6 13" id="KW-0633">Potassium transport</keyword>
<evidence type="ECO:0000256" key="8">
    <source>
        <dbReference type="ARBA" id="ARBA00022847"/>
    </source>
</evidence>
<feature type="transmembrane region" description="Helical" evidence="13">
    <location>
        <begin position="51"/>
        <end position="72"/>
    </location>
</feature>
<dbReference type="Pfam" id="PF22776">
    <property type="entry name" value="K_trans_C"/>
    <property type="match status" value="1"/>
</dbReference>
<feature type="domain" description="K+ potassium transporter C-terminal" evidence="15">
    <location>
        <begin position="478"/>
        <end position="626"/>
    </location>
</feature>
<reference evidence="17" key="1">
    <citation type="journal article" date="2019" name="Int. J. Syst. Evol. Microbiol.">
        <title>The Global Catalogue of Microorganisms (GCM) 10K type strain sequencing project: providing services to taxonomists for standard genome sequencing and annotation.</title>
        <authorList>
            <consortium name="The Broad Institute Genomics Platform"/>
            <consortium name="The Broad Institute Genome Sequencing Center for Infectious Disease"/>
            <person name="Wu L."/>
            <person name="Ma J."/>
        </authorList>
    </citation>
    <scope>NUCLEOTIDE SEQUENCE [LARGE SCALE GENOMIC DNA]</scope>
    <source>
        <strain evidence="17">CGMCC 1.19062</strain>
    </source>
</reference>
<comment type="function">
    <text evidence="13">Transport of potassium into the cell. Likely operates as a K(+):H(+) symporter.</text>
</comment>
<feature type="transmembrane region" description="Helical" evidence="13">
    <location>
        <begin position="427"/>
        <end position="444"/>
    </location>
</feature>
<feature type="transmembrane region" description="Helical" evidence="13">
    <location>
        <begin position="105"/>
        <end position="130"/>
    </location>
</feature>
<gene>
    <name evidence="13" type="primary">kup</name>
    <name evidence="16" type="ORF">ACFSM5_07215</name>
</gene>
<evidence type="ECO:0000259" key="14">
    <source>
        <dbReference type="Pfam" id="PF02705"/>
    </source>
</evidence>
<evidence type="ECO:0000256" key="1">
    <source>
        <dbReference type="ARBA" id="ARBA00004141"/>
    </source>
</evidence>
<dbReference type="InterPro" id="IPR023051">
    <property type="entry name" value="Kup"/>
</dbReference>
<dbReference type="EMBL" id="JBHUIP010000005">
    <property type="protein sequence ID" value="MFD2262673.1"/>
    <property type="molecule type" value="Genomic_DNA"/>
</dbReference>
<comment type="catalytic activity">
    <reaction evidence="13">
        <text>K(+)(in) + H(+)(in) = K(+)(out) + H(+)(out)</text>
        <dbReference type="Rhea" id="RHEA:28490"/>
        <dbReference type="ChEBI" id="CHEBI:15378"/>
        <dbReference type="ChEBI" id="CHEBI:29103"/>
    </reaction>
</comment>
<accession>A0ABW5DNH8</accession>
<keyword evidence="12 13" id="KW-0472">Membrane</keyword>
<protein>
    <recommendedName>
        <fullName evidence="13">Probable potassium transport system protein Kup</fullName>
    </recommendedName>
</protein>
<keyword evidence="9 13" id="KW-0630">Potassium</keyword>
<comment type="similarity">
    <text evidence="2 13">Belongs to the HAK/KUP transporter (TC 2.A.72) family.</text>
</comment>
<dbReference type="RefSeq" id="WP_379875637.1">
    <property type="nucleotide sequence ID" value="NZ_JBHUIP010000005.1"/>
</dbReference>
<keyword evidence="5" id="KW-0997">Cell inner membrane</keyword>
<dbReference type="InterPro" id="IPR003855">
    <property type="entry name" value="K+_transporter"/>
</dbReference>
<feature type="transmembrane region" description="Helical" evidence="13">
    <location>
        <begin position="401"/>
        <end position="421"/>
    </location>
</feature>
<dbReference type="InterPro" id="IPR053951">
    <property type="entry name" value="K_trans_N"/>
</dbReference>
<dbReference type="HAMAP" id="MF_01522">
    <property type="entry name" value="Kup"/>
    <property type="match status" value="1"/>
</dbReference>
<feature type="transmembrane region" description="Helical" evidence="13">
    <location>
        <begin position="249"/>
        <end position="271"/>
    </location>
</feature>
<keyword evidence="4 13" id="KW-1003">Cell membrane</keyword>
<evidence type="ECO:0000313" key="17">
    <source>
        <dbReference type="Proteomes" id="UP001597295"/>
    </source>
</evidence>
<comment type="caution">
    <text evidence="16">The sequence shown here is derived from an EMBL/GenBank/DDBJ whole genome shotgun (WGS) entry which is preliminary data.</text>
</comment>
<evidence type="ECO:0000256" key="7">
    <source>
        <dbReference type="ARBA" id="ARBA00022692"/>
    </source>
</evidence>
<comment type="subcellular location">
    <subcellularLocation>
        <location evidence="13">Cell membrane</location>
        <topology evidence="13">Multi-pass membrane protein</topology>
    </subcellularLocation>
    <subcellularLocation>
        <location evidence="1">Membrane</location>
        <topology evidence="1">Multi-pass membrane protein</topology>
    </subcellularLocation>
</comment>
<evidence type="ECO:0000313" key="16">
    <source>
        <dbReference type="EMBL" id="MFD2262673.1"/>
    </source>
</evidence>
<evidence type="ECO:0000256" key="13">
    <source>
        <dbReference type="HAMAP-Rule" id="MF_01522"/>
    </source>
</evidence>
<dbReference type="PANTHER" id="PTHR30540">
    <property type="entry name" value="OSMOTIC STRESS POTASSIUM TRANSPORTER"/>
    <property type="match status" value="1"/>
</dbReference>
<evidence type="ECO:0000256" key="2">
    <source>
        <dbReference type="ARBA" id="ARBA00007019"/>
    </source>
</evidence>
<feature type="transmembrane region" description="Helical" evidence="13">
    <location>
        <begin position="337"/>
        <end position="361"/>
    </location>
</feature>
<keyword evidence="8 13" id="KW-0769">Symport</keyword>
<keyword evidence="7 13" id="KW-0812">Transmembrane</keyword>
<organism evidence="16 17">
    <name type="scientific">Lacibacterium aquatile</name>
    <dbReference type="NCBI Taxonomy" id="1168082"/>
    <lineage>
        <taxon>Bacteria</taxon>
        <taxon>Pseudomonadati</taxon>
        <taxon>Pseudomonadota</taxon>
        <taxon>Alphaproteobacteria</taxon>
        <taxon>Rhodospirillales</taxon>
        <taxon>Rhodospirillaceae</taxon>
    </lineage>
</organism>
<proteinExistence type="inferred from homology"/>
<evidence type="ECO:0000256" key="5">
    <source>
        <dbReference type="ARBA" id="ARBA00022519"/>
    </source>
</evidence>
<feature type="transmembrane region" description="Helical" evidence="13">
    <location>
        <begin position="367"/>
        <end position="389"/>
    </location>
</feature>
<keyword evidence="10 13" id="KW-1133">Transmembrane helix</keyword>
<feature type="transmembrane region" description="Helical" evidence="13">
    <location>
        <begin position="12"/>
        <end position="31"/>
    </location>
</feature>
<evidence type="ECO:0000259" key="15">
    <source>
        <dbReference type="Pfam" id="PF22776"/>
    </source>
</evidence>
<evidence type="ECO:0000256" key="3">
    <source>
        <dbReference type="ARBA" id="ARBA00022448"/>
    </source>
</evidence>
<keyword evidence="17" id="KW-1185">Reference proteome</keyword>
<dbReference type="InterPro" id="IPR053952">
    <property type="entry name" value="K_trans_C"/>
</dbReference>
<feature type="domain" description="K+ potassium transporter integral membrane" evidence="14">
    <location>
        <begin position="15"/>
        <end position="467"/>
    </location>
</feature>
<dbReference type="Pfam" id="PF02705">
    <property type="entry name" value="K_trans"/>
    <property type="match status" value="1"/>
</dbReference>
<keyword evidence="11 13" id="KW-0406">Ion transport</keyword>
<feature type="transmembrane region" description="Helical" evidence="13">
    <location>
        <begin position="173"/>
        <end position="194"/>
    </location>
</feature>
<feature type="transmembrane region" description="Helical" evidence="13">
    <location>
        <begin position="142"/>
        <end position="161"/>
    </location>
</feature>
<dbReference type="Proteomes" id="UP001597295">
    <property type="component" value="Unassembled WGS sequence"/>
</dbReference>
<sequence length="626" mass="68180">MAQHEGHKGSLPALMVGAIGVVFGDIGTSPLYAIRECFAGHHPLPITPENIFGVLSLIFWSVTLVITLKYVAFIMRADNQGEGGILAMLALTLGNLSPSRKKHKILVLLGLTGAALFYGDSMITPAISVLSAVEGLKIVTPVFDDFVVPITLAIIVGVFMIQKHGTETVGKFFGPVCCLWFAALATSGIFMIAAEPQVLKAISPTYAFAFAINHSGMAFFTLAAVVLALTGGEALYADMGHFGRKPIAYGWIFIVLPALMLNYFGQGALLLQNPAAIENPFYLMVPEWARYPLVALATCASVIASQAVISGAFSLTRQAMQLGFTPRMEIEHTSERAIGQIYVPQVNWGLMVAVVGLVLAFQSSSNLAAAYGIAVTGTMIMTSLLAYVVATTRWGWSKPKALVVVIPFLIADVAFFSSTTTKIIDGGWFPLVMGALLLLLMTTWKRGREIVAERLQEGTIPLQSFFSRLASSKTVRVPGTAIFMTANASVVPYALLHNLKHNKVLHDRVVLMTVLTENVPYVAERDRITIQPLDNNFFRVILRYGFAEDPNIPASLQRMKELGLSFSMMETSFFLSRETLIATIRPGMALWREKLFVSMAKNAINATDFFRIPANRVVELGTQVEL</sequence>
<name>A0ABW5DNH8_9PROT</name>
<keyword evidence="3 13" id="KW-0813">Transport</keyword>